<sequence>MRFIIHSLSYYLKEYPLRTNMALSTTVGFCGDVVCQTIYEPWTQSRPPLTRERLPDESQSSPFLITVHSPFLCARQRWRAYQASRGAAASSSVDGGPKSAAVATSSSVAGESTAILLDLRRSMIFCSFTFLFGVPYFLWVYRHLDRLIDPASITKRSAIGKGFLSYVAAQLTNPIYLTYVTAMDHFFIYRDGRDGRRRVMAIPMNAVPRAQEHLVMAGDDDASMADGQRRAGRFSFVFSPLRNTARELDQTTVHKMGYCYRIVDNHDFNVHEYLTCVSLDVKRKLVYDFPDIMKYALVFWSLNWLPMFYYIPGHFRLAYSSGLQVIWSGIMSHILHRWKKIDGDDTRMKQRLHTL</sequence>
<dbReference type="Proteomes" id="UP000673552">
    <property type="component" value="Unassembled WGS sequence"/>
</dbReference>
<reference evidence="8" key="2">
    <citation type="journal article" date="2021" name="Sci. Data">
        <title>Chromosome-scale genome sequencing, assembly and annotation of six genomes from subfamily Leishmaniinae.</title>
        <authorList>
            <person name="Almutairi H."/>
            <person name="Urbaniak M.D."/>
            <person name="Bates M.D."/>
            <person name="Jariyapan N."/>
            <person name="Kwakye-Nuako G."/>
            <person name="Thomaz Soccol V."/>
            <person name="Al-Salem W.S."/>
            <person name="Dillon R.J."/>
            <person name="Bates P.A."/>
            <person name="Gatherer D."/>
        </authorList>
    </citation>
    <scope>NUCLEOTIDE SEQUENCE [LARGE SCALE GENOMIC DNA]</scope>
</reference>
<dbReference type="RefSeq" id="XP_067175461.1">
    <property type="nucleotide sequence ID" value="XM_067320086.1"/>
</dbReference>
<dbReference type="InterPro" id="IPR007248">
    <property type="entry name" value="Mpv17_PMP22"/>
</dbReference>
<evidence type="ECO:0000313" key="8">
    <source>
        <dbReference type="Proteomes" id="UP000673552"/>
    </source>
</evidence>
<dbReference type="PANTHER" id="PTHR11266">
    <property type="entry name" value="PEROXISOMAL MEMBRANE PROTEIN 2, PXMP2 MPV17"/>
    <property type="match status" value="1"/>
</dbReference>
<accession>A0A836H3G7</accession>
<evidence type="ECO:0000313" key="7">
    <source>
        <dbReference type="EMBL" id="KAG5469288.1"/>
    </source>
</evidence>
<comment type="subcellular location">
    <subcellularLocation>
        <location evidence="1">Membrane</location>
        <topology evidence="1">Multi-pass membrane protein</topology>
    </subcellularLocation>
</comment>
<name>A0A836H3G7_9TRYP</name>
<keyword evidence="3 6" id="KW-0812">Transmembrane</keyword>
<evidence type="ECO:0000256" key="3">
    <source>
        <dbReference type="ARBA" id="ARBA00022692"/>
    </source>
</evidence>
<protein>
    <recommendedName>
        <fullName evidence="9">Mpv17 / PMP22 family protein</fullName>
    </recommendedName>
</protein>
<evidence type="ECO:0008006" key="9">
    <source>
        <dbReference type="Google" id="ProtNLM"/>
    </source>
</evidence>
<reference evidence="8" key="1">
    <citation type="journal article" date="2021" name="Microbiol. Resour. Announc.">
        <title>LGAAP: Leishmaniinae Genome Assembly and Annotation Pipeline.</title>
        <authorList>
            <person name="Almutairi H."/>
            <person name="Urbaniak M.D."/>
            <person name="Bates M.D."/>
            <person name="Jariyapan N."/>
            <person name="Kwakye-Nuako G."/>
            <person name="Thomaz-Soccol V."/>
            <person name="Al-Salem W.S."/>
            <person name="Dillon R.J."/>
            <person name="Bates P.A."/>
            <person name="Gatherer D."/>
        </authorList>
    </citation>
    <scope>NUCLEOTIDE SEQUENCE [LARGE SCALE GENOMIC DNA]</scope>
</reference>
<dbReference type="GO" id="GO:0016020">
    <property type="term" value="C:membrane"/>
    <property type="evidence" value="ECO:0007669"/>
    <property type="project" value="UniProtKB-SubCell"/>
</dbReference>
<keyword evidence="5 6" id="KW-0472">Membrane</keyword>
<dbReference type="PANTHER" id="PTHR11266:SF17">
    <property type="entry name" value="PROTEIN MPV17"/>
    <property type="match status" value="1"/>
</dbReference>
<dbReference type="KEGG" id="lmat:92512598"/>
<dbReference type="GO" id="GO:0005737">
    <property type="term" value="C:cytoplasm"/>
    <property type="evidence" value="ECO:0007669"/>
    <property type="project" value="TreeGrafter"/>
</dbReference>
<keyword evidence="8" id="KW-1185">Reference proteome</keyword>
<feature type="transmembrane region" description="Helical" evidence="6">
    <location>
        <begin position="122"/>
        <end position="141"/>
    </location>
</feature>
<evidence type="ECO:0000256" key="5">
    <source>
        <dbReference type="ARBA" id="ARBA00023136"/>
    </source>
</evidence>
<proteinExistence type="inferred from homology"/>
<dbReference type="EMBL" id="JAFEUZ010000033">
    <property type="protein sequence ID" value="KAG5469288.1"/>
    <property type="molecule type" value="Genomic_DNA"/>
</dbReference>
<gene>
    <name evidence="7" type="ORF">LSCM1_02503</name>
</gene>
<evidence type="ECO:0000256" key="4">
    <source>
        <dbReference type="ARBA" id="ARBA00022989"/>
    </source>
</evidence>
<keyword evidence="4 6" id="KW-1133">Transmembrane helix</keyword>
<organism evidence="7 8">
    <name type="scientific">Leishmania martiniquensis</name>
    <dbReference type="NCBI Taxonomy" id="1580590"/>
    <lineage>
        <taxon>Eukaryota</taxon>
        <taxon>Discoba</taxon>
        <taxon>Euglenozoa</taxon>
        <taxon>Kinetoplastea</taxon>
        <taxon>Metakinetoplastina</taxon>
        <taxon>Trypanosomatida</taxon>
        <taxon>Trypanosomatidae</taxon>
        <taxon>Leishmaniinae</taxon>
        <taxon>Leishmania</taxon>
    </lineage>
</organism>
<evidence type="ECO:0000256" key="6">
    <source>
        <dbReference type="SAM" id="Phobius"/>
    </source>
</evidence>
<dbReference type="OrthoDB" id="278158at2759"/>
<evidence type="ECO:0000256" key="1">
    <source>
        <dbReference type="ARBA" id="ARBA00004141"/>
    </source>
</evidence>
<dbReference type="GeneID" id="92512598"/>
<comment type="caution">
    <text evidence="7">The sequence shown here is derived from an EMBL/GenBank/DDBJ whole genome shotgun (WGS) entry which is preliminary data.</text>
</comment>
<dbReference type="AlphaFoldDB" id="A0A836H3G7"/>
<dbReference type="Pfam" id="PF04117">
    <property type="entry name" value="Mpv17_PMP22"/>
    <property type="match status" value="1"/>
</dbReference>
<evidence type="ECO:0000256" key="2">
    <source>
        <dbReference type="ARBA" id="ARBA00006824"/>
    </source>
</evidence>
<comment type="similarity">
    <text evidence="2">Belongs to the peroxisomal membrane protein PXMP2/4 family.</text>
</comment>